<dbReference type="EMBL" id="VVZB01000001">
    <property type="protein sequence ID" value="KAA5386352.1"/>
    <property type="molecule type" value="Genomic_DNA"/>
</dbReference>
<evidence type="ECO:0000313" key="12">
    <source>
        <dbReference type="Proteomes" id="UP000294527"/>
    </source>
</evidence>
<dbReference type="Proteomes" id="UP000777173">
    <property type="component" value="Unassembled WGS sequence"/>
</dbReference>
<dbReference type="EMBL" id="CP046176">
    <property type="protein sequence ID" value="QJR77928.1"/>
    <property type="molecule type" value="Genomic_DNA"/>
</dbReference>
<dbReference type="Gene3D" id="1.25.40.10">
    <property type="entry name" value="Tetratricopeptide repeat domain"/>
    <property type="match status" value="3"/>
</dbReference>
<dbReference type="SUPFAM" id="SSF48452">
    <property type="entry name" value="TPR-like"/>
    <property type="match status" value="1"/>
</dbReference>
<keyword evidence="4" id="KW-0732">Signal</keyword>
<reference evidence="13 14" key="1">
    <citation type="journal article" date="2019" name="Nat. Med.">
        <title>A library of human gut bacterial isolates paired with longitudinal multiomics data enables mechanistic microbiome research.</title>
        <authorList>
            <person name="Poyet M."/>
            <person name="Groussin M."/>
            <person name="Gibbons S.M."/>
            <person name="Avila-Pacheco J."/>
            <person name="Jiang X."/>
            <person name="Kearney S.M."/>
            <person name="Perrotta A.R."/>
            <person name="Berdy B."/>
            <person name="Zhao S."/>
            <person name="Lieberman T.D."/>
            <person name="Swanson P.K."/>
            <person name="Smith M."/>
            <person name="Roesemann S."/>
            <person name="Alexander J.E."/>
            <person name="Rich S.A."/>
            <person name="Livny J."/>
            <person name="Vlamakis H."/>
            <person name="Clish C."/>
            <person name="Bullock K."/>
            <person name="Deik A."/>
            <person name="Scott J."/>
            <person name="Pierce K.A."/>
            <person name="Xavier R.J."/>
            <person name="Alm E.J."/>
        </authorList>
    </citation>
    <scope>NUCLEOTIDE SEQUENCE [LARGE SCALE GENOMIC DNA]</scope>
    <source>
        <strain evidence="5 14">BIOML-A25</strain>
        <strain evidence="6 13">BIOML-A5</strain>
    </source>
</reference>
<evidence type="ECO:0000313" key="6">
    <source>
        <dbReference type="EMBL" id="KAA5386352.1"/>
    </source>
</evidence>
<dbReference type="InterPro" id="IPR011990">
    <property type="entry name" value="TPR-like_helical_dom_sf"/>
</dbReference>
<evidence type="ECO:0000313" key="10">
    <source>
        <dbReference type="EMBL" id="TDA73566.1"/>
    </source>
</evidence>
<dbReference type="PANTHER" id="PTHR44943">
    <property type="entry name" value="CELLULOSE SYNTHASE OPERON PROTEIN C"/>
    <property type="match status" value="1"/>
</dbReference>
<dbReference type="PROSITE" id="PS50005">
    <property type="entry name" value="TPR"/>
    <property type="match status" value="1"/>
</dbReference>
<evidence type="ECO:0000313" key="15">
    <source>
        <dbReference type="Proteomes" id="UP000500949"/>
    </source>
</evidence>
<dbReference type="InterPro" id="IPR019734">
    <property type="entry name" value="TPR_rpt"/>
</dbReference>
<keyword evidence="1" id="KW-0677">Repeat</keyword>
<evidence type="ECO:0000313" key="7">
    <source>
        <dbReference type="EMBL" id="MBV3121939.1"/>
    </source>
</evidence>
<dbReference type="Proteomes" id="UP001177934">
    <property type="component" value="Chromosome"/>
</dbReference>
<dbReference type="EMBL" id="VVZV01000005">
    <property type="protein sequence ID" value="KAA5322309.1"/>
    <property type="molecule type" value="Genomic_DNA"/>
</dbReference>
<dbReference type="Proteomes" id="UP000294527">
    <property type="component" value="Unassembled WGS sequence"/>
</dbReference>
<keyword evidence="2 3" id="KW-0802">TPR repeat</keyword>
<evidence type="ECO:0000313" key="13">
    <source>
        <dbReference type="Proteomes" id="UP000347681"/>
    </source>
</evidence>
<evidence type="ECO:0000256" key="3">
    <source>
        <dbReference type="PROSITE-ProRule" id="PRU00339"/>
    </source>
</evidence>
<gene>
    <name evidence="10" type="ORF">E1I98_19725</name>
    <name evidence="6" type="ORF">F2Y61_00570</name>
    <name evidence="5" type="ORF">F2Z07_05995</name>
    <name evidence="9" type="ORF">GKD17_16850</name>
    <name evidence="7" type="ORF">KSU80_01865</name>
    <name evidence="11" type="ORF">QNN11_19575</name>
    <name evidence="8" type="ORF">RVH45_20640</name>
</gene>
<proteinExistence type="predicted"/>
<sequence>MKKFVTLLLCMLPISLFAQVNDGIRQAMDNYDYETVVMLIESDCQDSLLLITKAQALKAMNRYPEAIGVLNSLILKDSTNTKVLIDLAECYKLTGNSRRAANCYQKAMNLQPENKFFRLQFIRSLLASEDYEEARTACHGWLERDSLSATGYKYLGQAYEGLQDAASAFLSYNIAYRRDSLDAQTVARIAGIFNNNQQFKDAVDVTEVYRLSDTTNIDVNRQNAKAYCMLKEYGTAVKRYESLKELGDRSFLTLYYLGVSHYGDNWFYGAYDNLKEAYQKNPMDVNVLYYLAKASARTSWKKEGVEYMEEAFRIAVPSDSMMVRLYDGLVECYDYAGDTKKEVEALEKLYIYTKKNSILYKIACLYDWKEDEKNAIRYYKKYMATVPEDQRYALDEDGNPVEDRITLYQQAWKRIKKIKEEGFFRGDIPTKSFPVEKKDTLALRHAK</sequence>
<dbReference type="GeneID" id="93448344"/>
<dbReference type="Proteomes" id="UP000481700">
    <property type="component" value="Unassembled WGS sequence"/>
</dbReference>
<evidence type="ECO:0000313" key="14">
    <source>
        <dbReference type="Proteomes" id="UP000481700"/>
    </source>
</evidence>
<reference evidence="8" key="6">
    <citation type="submission" date="2023-10" db="EMBL/GenBank/DDBJ databases">
        <title>Genome of Potential pathogenic bacteria in Crohn's disease.</title>
        <authorList>
            <person name="Rodriguez-Palacios A."/>
        </authorList>
    </citation>
    <scope>NUCLEOTIDE SEQUENCE</scope>
    <source>
        <strain evidence="8">CavFT-hAR62</strain>
    </source>
</reference>
<dbReference type="EMBL" id="SLTU01000002">
    <property type="protein sequence ID" value="TDA73566.1"/>
    <property type="molecule type" value="Genomic_DNA"/>
</dbReference>
<reference evidence="9 15" key="3">
    <citation type="submission" date="2019-11" db="EMBL/GenBank/DDBJ databases">
        <title>Complete genome sequence of Bacteroides dorei DSM 17855.</title>
        <authorList>
            <person name="Russell J.T."/>
        </authorList>
    </citation>
    <scope>NUCLEOTIDE SEQUENCE [LARGE SCALE GENOMIC DNA]</scope>
    <source>
        <strain evidence="9 15">DSM 17855</strain>
    </source>
</reference>
<reference evidence="7" key="4">
    <citation type="submission" date="2021-06" db="EMBL/GenBank/DDBJ databases">
        <title>Collection of gut derived symbiotic bacterial strains cultured from healthy donors.</title>
        <authorList>
            <person name="Lin H."/>
            <person name="Littmann E."/>
            <person name="Pamer E.G."/>
        </authorList>
    </citation>
    <scope>NUCLEOTIDE SEQUENCE</scope>
    <source>
        <strain evidence="7">MSK.5.10</strain>
    </source>
</reference>
<dbReference type="Pfam" id="PF12895">
    <property type="entry name" value="ANAPC3"/>
    <property type="match status" value="1"/>
</dbReference>
<evidence type="ECO:0000313" key="9">
    <source>
        <dbReference type="EMBL" id="QJR77928.1"/>
    </source>
</evidence>
<evidence type="ECO:0000313" key="11">
    <source>
        <dbReference type="EMBL" id="WHX09469.1"/>
    </source>
</evidence>
<accession>A0A1Y3ZC24</accession>
<dbReference type="InterPro" id="IPR051685">
    <property type="entry name" value="Ycf3/AcsC/BcsC/TPR_MFPF"/>
</dbReference>
<evidence type="ECO:0000313" key="8">
    <source>
        <dbReference type="EMBL" id="MDU0272240.1"/>
    </source>
</evidence>
<evidence type="ECO:0000256" key="4">
    <source>
        <dbReference type="SAM" id="SignalP"/>
    </source>
</evidence>
<reference evidence="11" key="5">
    <citation type="journal article" date="2023" name="Nat. Commun.">
        <title>Identification of a novel Human Milk Oligosaccharides utilization cluster in the infant gut commensal Bacteroides dorei.</title>
        <authorList>
            <person name="Kijner S."/>
            <person name="Ennis D."/>
            <person name="Shmorak S."/>
            <person name="Florentin A."/>
            <person name="Yassour M."/>
        </authorList>
    </citation>
    <scope>NUCLEOTIDE SEQUENCE</scope>
    <source>
        <strain evidence="11">2</strain>
    </source>
</reference>
<protein>
    <submittedName>
        <fullName evidence="10">Tetratricopeptide repeat protein</fullName>
    </submittedName>
</protein>
<dbReference type="EMBL" id="CP126056">
    <property type="protein sequence ID" value="WHX09469.1"/>
    <property type="molecule type" value="Genomic_DNA"/>
</dbReference>
<dbReference type="Proteomes" id="UP000347681">
    <property type="component" value="Unassembled WGS sequence"/>
</dbReference>
<dbReference type="RefSeq" id="WP_007831677.1">
    <property type="nucleotide sequence ID" value="NZ_BAABYF010000001.1"/>
</dbReference>
<feature type="repeat" description="TPR" evidence="3">
    <location>
        <begin position="81"/>
        <end position="114"/>
    </location>
</feature>
<dbReference type="Proteomes" id="UP000500949">
    <property type="component" value="Chromosome"/>
</dbReference>
<name>A0A1Y3ZC24_9BACT</name>
<dbReference type="EMBL" id="JAHOAX010000001">
    <property type="protein sequence ID" value="MBV3121939.1"/>
    <property type="molecule type" value="Genomic_DNA"/>
</dbReference>
<evidence type="ECO:0000256" key="2">
    <source>
        <dbReference type="ARBA" id="ARBA00022803"/>
    </source>
</evidence>
<evidence type="ECO:0000313" key="5">
    <source>
        <dbReference type="EMBL" id="KAA5322309.1"/>
    </source>
</evidence>
<dbReference type="AlphaFoldDB" id="A0A1Y3ZC24"/>
<reference evidence="10 12" key="2">
    <citation type="journal article" date="2019" name="Nat. Microbiol.">
        <title>Genomic variation and strain-specific functional adaptation in the human gut microbiome during early life.</title>
        <authorList>
            <person name="Vatanen T."/>
            <person name="Plichta D.R."/>
            <person name="Somani J."/>
            <person name="Munch P.C."/>
            <person name="Arthur T.D."/>
            <person name="Hall A.B."/>
            <person name="Rudolf S."/>
            <person name="Oakeley E.J."/>
            <person name="Ke X."/>
            <person name="Young R.A."/>
            <person name="Haiser H.J."/>
            <person name="Kolde R."/>
            <person name="Yassour M."/>
            <person name="Luopajarvi K."/>
            <person name="Siljander H."/>
            <person name="Virtanen S.M."/>
            <person name="Ilonen J."/>
            <person name="Uibo R."/>
            <person name="Tillmann V."/>
            <person name="Mokurov S."/>
            <person name="Dorshakova N."/>
            <person name="Porter J.A."/>
            <person name="McHardy A.C."/>
            <person name="Lahdesmaki H."/>
            <person name="Vlamakis H."/>
            <person name="Huttenhower C."/>
            <person name="Knip M."/>
            <person name="Xavier R.J."/>
        </authorList>
    </citation>
    <scope>NUCLEOTIDE SEQUENCE [LARGE SCALE GENOMIC DNA]</scope>
    <source>
        <strain evidence="10 12">RJX1047</strain>
    </source>
</reference>
<dbReference type="EMBL" id="JAWDEV010000012">
    <property type="protein sequence ID" value="MDU0272240.1"/>
    <property type="molecule type" value="Genomic_DNA"/>
</dbReference>
<organism evidence="10 12">
    <name type="scientific">Phocaeicola dorei</name>
    <dbReference type="NCBI Taxonomy" id="357276"/>
    <lineage>
        <taxon>Bacteria</taxon>
        <taxon>Pseudomonadati</taxon>
        <taxon>Bacteroidota</taxon>
        <taxon>Bacteroidia</taxon>
        <taxon>Bacteroidales</taxon>
        <taxon>Bacteroidaceae</taxon>
        <taxon>Phocaeicola</taxon>
    </lineage>
</organism>
<feature type="chain" id="PRO_5043151871" evidence="4">
    <location>
        <begin position="19"/>
        <end position="447"/>
    </location>
</feature>
<dbReference type="SMART" id="SM00028">
    <property type="entry name" value="TPR"/>
    <property type="match status" value="5"/>
</dbReference>
<feature type="signal peptide" evidence="4">
    <location>
        <begin position="1"/>
        <end position="18"/>
    </location>
</feature>
<dbReference type="PANTHER" id="PTHR44943:SF4">
    <property type="entry name" value="TPR REPEAT-CONTAINING PROTEIN MJ0798"/>
    <property type="match status" value="1"/>
</dbReference>
<dbReference type="Proteomes" id="UP001181086">
    <property type="component" value="Unassembled WGS sequence"/>
</dbReference>
<evidence type="ECO:0000256" key="1">
    <source>
        <dbReference type="ARBA" id="ARBA00022737"/>
    </source>
</evidence>